<feature type="transmembrane region" description="Helical" evidence="6">
    <location>
        <begin position="412"/>
        <end position="432"/>
    </location>
</feature>
<feature type="transmembrane region" description="Helical" evidence="6">
    <location>
        <begin position="341"/>
        <end position="363"/>
    </location>
</feature>
<feature type="transmembrane region" description="Helical" evidence="6">
    <location>
        <begin position="187"/>
        <end position="207"/>
    </location>
</feature>
<sequence length="461" mass="52554">MNKLFRKRSAKVRNIINVEEAKDGQATDEETGYTGEKRCETPVGENKNEFESLTETRLYALLRPLMICQRLVAIFFIRKFKRNKNGERVNKISLMQIYHFVIASVVTLNFLRFAAAFAQFDGLGDTFFFKCSILVWWVECSIKGWNLYFACCNEDKFHAFFIEWDKNTLPETQEKYEKPAKKLMEHVIVNCIAFTVLNVVGASYAIYGATIELQRYFDTALAPLTSESPGADFFRAVNIVIHGIHSNYALFPGGLYVMICFLLYQEFKYIHKDFCSAIGHDGTFTDDLEELRIRHQKICKLVERADSIYGLYIANVYTTNIPLFCIVLYNLIYNGLHISQILLNLLWAGTVTFQTALVSYIGAVVNNEAHAPLADIYSIRVNNCSGERQLQINMFMNKLTGTSIGFTALDMFIINKPTILTIVGMLLTYFVLMVQFRMPTPTANCTCNMTDLLTAMNSTGL</sequence>
<dbReference type="PANTHER" id="PTHR21421:SF29">
    <property type="entry name" value="GUSTATORY RECEPTOR 5A FOR TREHALOSE-RELATED"/>
    <property type="match status" value="1"/>
</dbReference>
<evidence type="ECO:0000313" key="7">
    <source>
        <dbReference type="EMBL" id="CAH1784728.1"/>
    </source>
</evidence>
<feature type="transmembrane region" description="Helical" evidence="6">
    <location>
        <begin position="309"/>
        <end position="329"/>
    </location>
</feature>
<name>A0A8S4NVC2_OWEFU</name>
<organism evidence="7 8">
    <name type="scientific">Owenia fusiformis</name>
    <name type="common">Polychaete worm</name>
    <dbReference type="NCBI Taxonomy" id="6347"/>
    <lineage>
        <taxon>Eukaryota</taxon>
        <taxon>Metazoa</taxon>
        <taxon>Spiralia</taxon>
        <taxon>Lophotrochozoa</taxon>
        <taxon>Annelida</taxon>
        <taxon>Polychaeta</taxon>
        <taxon>Sedentaria</taxon>
        <taxon>Canalipalpata</taxon>
        <taxon>Sabellida</taxon>
        <taxon>Oweniida</taxon>
        <taxon>Oweniidae</taxon>
        <taxon>Owenia</taxon>
    </lineage>
</organism>
<evidence type="ECO:0000313" key="8">
    <source>
        <dbReference type="Proteomes" id="UP000749559"/>
    </source>
</evidence>
<dbReference type="GO" id="GO:0050909">
    <property type="term" value="P:sensory perception of taste"/>
    <property type="evidence" value="ECO:0007669"/>
    <property type="project" value="InterPro"/>
</dbReference>
<evidence type="ECO:0000256" key="2">
    <source>
        <dbReference type="ARBA" id="ARBA00022692"/>
    </source>
</evidence>
<evidence type="ECO:0000256" key="3">
    <source>
        <dbReference type="ARBA" id="ARBA00022989"/>
    </source>
</evidence>
<feature type="transmembrane region" description="Helical" evidence="6">
    <location>
        <begin position="97"/>
        <end position="120"/>
    </location>
</feature>
<keyword evidence="3 6" id="KW-1133">Transmembrane helix</keyword>
<comment type="subcellular location">
    <subcellularLocation>
        <location evidence="1">Membrane</location>
        <topology evidence="1">Multi-pass membrane protein</topology>
    </subcellularLocation>
</comment>
<dbReference type="OrthoDB" id="6478931at2759"/>
<dbReference type="Proteomes" id="UP000749559">
    <property type="component" value="Unassembled WGS sequence"/>
</dbReference>
<dbReference type="EMBL" id="CAIIXF020000005">
    <property type="protein sequence ID" value="CAH1784728.1"/>
    <property type="molecule type" value="Genomic_DNA"/>
</dbReference>
<evidence type="ECO:0000256" key="4">
    <source>
        <dbReference type="ARBA" id="ARBA00023136"/>
    </source>
</evidence>
<keyword evidence="4 6" id="KW-0472">Membrane</keyword>
<reference evidence="7" key="1">
    <citation type="submission" date="2022-03" db="EMBL/GenBank/DDBJ databases">
        <authorList>
            <person name="Martin C."/>
        </authorList>
    </citation>
    <scope>NUCLEOTIDE SEQUENCE</scope>
</reference>
<dbReference type="GO" id="GO:0016020">
    <property type="term" value="C:membrane"/>
    <property type="evidence" value="ECO:0007669"/>
    <property type="project" value="UniProtKB-SubCell"/>
</dbReference>
<evidence type="ECO:0000256" key="6">
    <source>
        <dbReference type="SAM" id="Phobius"/>
    </source>
</evidence>
<dbReference type="InterPro" id="IPR013604">
    <property type="entry name" value="7TM_chemorcpt"/>
</dbReference>
<keyword evidence="2 6" id="KW-0812">Transmembrane</keyword>
<dbReference type="GO" id="GO:0051606">
    <property type="term" value="P:detection of stimulus"/>
    <property type="evidence" value="ECO:0007669"/>
    <property type="project" value="UniProtKB-ARBA"/>
</dbReference>
<evidence type="ECO:0000256" key="1">
    <source>
        <dbReference type="ARBA" id="ARBA00004141"/>
    </source>
</evidence>
<feature type="transmembrane region" description="Helical" evidence="6">
    <location>
        <begin position="248"/>
        <end position="264"/>
    </location>
</feature>
<keyword evidence="5" id="KW-0675">Receptor</keyword>
<dbReference type="GO" id="GO:0038023">
    <property type="term" value="F:signaling receptor activity"/>
    <property type="evidence" value="ECO:0007669"/>
    <property type="project" value="UniProtKB-ARBA"/>
</dbReference>
<dbReference type="PANTHER" id="PTHR21421">
    <property type="entry name" value="GUSTATORY RECEPTOR"/>
    <property type="match status" value="1"/>
</dbReference>
<proteinExistence type="predicted"/>
<keyword evidence="8" id="KW-1185">Reference proteome</keyword>
<evidence type="ECO:0008006" key="9">
    <source>
        <dbReference type="Google" id="ProtNLM"/>
    </source>
</evidence>
<evidence type="ECO:0000256" key="5">
    <source>
        <dbReference type="ARBA" id="ARBA00023170"/>
    </source>
</evidence>
<protein>
    <recommendedName>
        <fullName evidence="9">Gustatory receptor</fullName>
    </recommendedName>
</protein>
<dbReference type="AlphaFoldDB" id="A0A8S4NVC2"/>
<dbReference type="Pfam" id="PF08395">
    <property type="entry name" value="7tm_7"/>
    <property type="match status" value="1"/>
</dbReference>
<gene>
    <name evidence="7" type="ORF">OFUS_LOCUS10874</name>
</gene>
<accession>A0A8S4NVC2</accession>
<comment type="caution">
    <text evidence="7">The sequence shown here is derived from an EMBL/GenBank/DDBJ whole genome shotgun (WGS) entry which is preliminary data.</text>
</comment>